<gene>
    <name evidence="1" type="ORF">SSRG_00011</name>
</gene>
<evidence type="ECO:0000313" key="1">
    <source>
        <dbReference type="EMBL" id="EFL37207.1"/>
    </source>
</evidence>
<dbReference type="eggNOG" id="ENOG5031QBQ">
    <property type="taxonomic scope" value="Bacteria"/>
</dbReference>
<keyword evidence="2" id="KW-1185">Reference proteome</keyword>
<accession>D9XYH7</accession>
<name>D9XYH7_9ACTN</name>
<reference evidence="1" key="1">
    <citation type="submission" date="2009-02" db="EMBL/GenBank/DDBJ databases">
        <title>Annotation of Streptomyces griseoflavus strain Tu4000.</title>
        <authorList>
            <consortium name="The Broad Institute Genome Sequencing Platform"/>
            <consortium name="Broad Institute Microbial Sequencing Center"/>
            <person name="Fischbach M."/>
            <person name="Godfrey P."/>
            <person name="Ward D."/>
            <person name="Young S."/>
            <person name="Zeng Q."/>
            <person name="Koehrsen M."/>
            <person name="Alvarado L."/>
            <person name="Berlin A.M."/>
            <person name="Bochicchio J."/>
            <person name="Borenstein D."/>
            <person name="Chapman S.B."/>
            <person name="Chen Z."/>
            <person name="Engels R."/>
            <person name="Freedman E."/>
            <person name="Gellesch M."/>
            <person name="Goldberg J."/>
            <person name="Griggs A."/>
            <person name="Gujja S."/>
            <person name="Heilman E.R."/>
            <person name="Heiman D.I."/>
            <person name="Hepburn T.A."/>
            <person name="Howarth C."/>
            <person name="Jen D."/>
            <person name="Larson L."/>
            <person name="Lewis B."/>
            <person name="Mehta T."/>
            <person name="Park D."/>
            <person name="Pearson M."/>
            <person name="Richards J."/>
            <person name="Roberts A."/>
            <person name="Saif S."/>
            <person name="Shea T.D."/>
            <person name="Shenoy N."/>
            <person name="Sisk P."/>
            <person name="Stolte C."/>
            <person name="Sykes S.N."/>
            <person name="Thomson T."/>
            <person name="Walk T."/>
            <person name="White J."/>
            <person name="Yandava C."/>
            <person name="Straight P."/>
            <person name="Clardy J."/>
            <person name="Hung D."/>
            <person name="Kolter R."/>
            <person name="Mekalanos J."/>
            <person name="Walker S."/>
            <person name="Walsh C.T."/>
            <person name="Wieland-Brown L.C."/>
            <person name="Haas B."/>
            <person name="Nusbaum C."/>
            <person name="Birren B."/>
        </authorList>
    </citation>
    <scope>NUCLEOTIDE SEQUENCE [LARGE SCALE GENOMIC DNA]</scope>
    <source>
        <strain evidence="1">Tu4000</strain>
    </source>
</reference>
<organism evidence="1 2">
    <name type="scientific">Streptomyces griseoflavus Tu4000</name>
    <dbReference type="NCBI Taxonomy" id="467200"/>
    <lineage>
        <taxon>Bacteria</taxon>
        <taxon>Bacillati</taxon>
        <taxon>Actinomycetota</taxon>
        <taxon>Actinomycetes</taxon>
        <taxon>Kitasatosporales</taxon>
        <taxon>Streptomycetaceae</taxon>
        <taxon>Streptomyces</taxon>
    </lineage>
</organism>
<dbReference type="AlphaFoldDB" id="D9XYH7"/>
<dbReference type="Proteomes" id="UP000002968">
    <property type="component" value="Unassembled WGS sequence"/>
</dbReference>
<dbReference type="EMBL" id="GG657758">
    <property type="protein sequence ID" value="EFL37207.1"/>
    <property type="molecule type" value="Genomic_DNA"/>
</dbReference>
<proteinExistence type="predicted"/>
<protein>
    <submittedName>
        <fullName evidence="1">Uncharacterized protein</fullName>
    </submittedName>
</protein>
<dbReference type="HOGENOM" id="CLU_2095491_0_0_11"/>
<sequence length="137" mass="14698">MPASARRLHLTDALSHRPRGGILLTMTTTQRLLDLAAAAPASHDADLLLLLREASELYQQGLEELRQSIEARFGTLPTADLVAATAAAGMPGDESSERRELLLLLALAEWELTPAAMAYAQLAEGAARRGVCLIPEE</sequence>
<evidence type="ECO:0000313" key="2">
    <source>
        <dbReference type="Proteomes" id="UP000002968"/>
    </source>
</evidence>